<dbReference type="GO" id="GO:0071281">
    <property type="term" value="P:cellular response to iron ion"/>
    <property type="evidence" value="ECO:0007669"/>
    <property type="project" value="TreeGrafter"/>
</dbReference>
<reference evidence="3 4" key="1">
    <citation type="journal article" date="2018" name="Nat. Biotechnol.">
        <title>A standardized bacterial taxonomy based on genome phylogeny substantially revises the tree of life.</title>
        <authorList>
            <person name="Parks D.H."/>
            <person name="Chuvochina M."/>
            <person name="Waite D.W."/>
            <person name="Rinke C."/>
            <person name="Skarshewski A."/>
            <person name="Chaumeil P.A."/>
            <person name="Hugenholtz P."/>
        </authorList>
    </citation>
    <scope>NUCLEOTIDE SEQUENCE [LARGE SCALE GENOMIC DNA]</scope>
    <source>
        <strain evidence="3">UBA8672</strain>
    </source>
</reference>
<dbReference type="PROSITE" id="PS50983">
    <property type="entry name" value="FE_B12_PBP"/>
    <property type="match status" value="1"/>
</dbReference>
<dbReference type="Pfam" id="PF01497">
    <property type="entry name" value="Peripla_BP_2"/>
    <property type="match status" value="1"/>
</dbReference>
<dbReference type="InterPro" id="IPR054828">
    <property type="entry name" value="Vit_B12_bind_prot"/>
</dbReference>
<organism evidence="3 4">
    <name type="scientific">Flexistipes sinusarabici</name>
    <dbReference type="NCBI Taxonomy" id="2352"/>
    <lineage>
        <taxon>Bacteria</taxon>
        <taxon>Pseudomonadati</taxon>
        <taxon>Deferribacterota</taxon>
        <taxon>Deferribacteres</taxon>
        <taxon>Deferribacterales</taxon>
        <taxon>Flexistipitaceae</taxon>
        <taxon>Flexistipes</taxon>
    </lineage>
</organism>
<evidence type="ECO:0000313" key="4">
    <source>
        <dbReference type="Proteomes" id="UP000262325"/>
    </source>
</evidence>
<dbReference type="AlphaFoldDB" id="A0A3D5QBA1"/>
<dbReference type="SUPFAM" id="SSF53807">
    <property type="entry name" value="Helical backbone' metal receptor"/>
    <property type="match status" value="1"/>
</dbReference>
<dbReference type="EMBL" id="DPPF01000098">
    <property type="protein sequence ID" value="HCW93013.1"/>
    <property type="molecule type" value="Genomic_DNA"/>
</dbReference>
<keyword evidence="1" id="KW-0732">Signal</keyword>
<sequence length="279" mass="31949">MFLLLSKIQISKRRAVLYRIVLAFVFFCFLGVLFTAHAEYRIVSLAPNVTEILFEVGLGKQVVGVTDKCNYPAKAKNIAEIGSYYRPSIEKILMLEPTHVLGMREGYTKRLKYRLDKLGIRNRFFKVDDYHDISRMIAEIGEIFGKSTKNIRSRIDSYFNSGKIDYKGDVVFLISAKPAYAVGGGNFVNDILKCANLRNALADSGKDFPRINYEKIFQLNPDYIILARRHGTSEADSFFYEKIKGLGEKAKILEVKPDIFLRPSYRIIDACKMLKKLIR</sequence>
<dbReference type="PANTHER" id="PTHR30535:SF34">
    <property type="entry name" value="MOLYBDATE-BINDING PROTEIN MOLA"/>
    <property type="match status" value="1"/>
</dbReference>
<evidence type="ECO:0000313" key="3">
    <source>
        <dbReference type="EMBL" id="HCW93013.1"/>
    </source>
</evidence>
<comment type="caution">
    <text evidence="3">The sequence shown here is derived from an EMBL/GenBank/DDBJ whole genome shotgun (WGS) entry which is preliminary data.</text>
</comment>
<proteinExistence type="predicted"/>
<accession>A0A3D5QBA1</accession>
<dbReference type="Proteomes" id="UP000262325">
    <property type="component" value="Unassembled WGS sequence"/>
</dbReference>
<evidence type="ECO:0000256" key="1">
    <source>
        <dbReference type="ARBA" id="ARBA00022729"/>
    </source>
</evidence>
<dbReference type="InterPro" id="IPR050902">
    <property type="entry name" value="ABC_Transporter_SBP"/>
</dbReference>
<protein>
    <recommendedName>
        <fullName evidence="2">Fe/B12 periplasmic-binding domain-containing protein</fullName>
    </recommendedName>
</protein>
<dbReference type="PANTHER" id="PTHR30535">
    <property type="entry name" value="VITAMIN B12-BINDING PROTEIN"/>
    <property type="match status" value="1"/>
</dbReference>
<name>A0A3D5QBA1_FLESI</name>
<evidence type="ECO:0000259" key="2">
    <source>
        <dbReference type="PROSITE" id="PS50983"/>
    </source>
</evidence>
<gene>
    <name evidence="3" type="ORF">DHM44_04955</name>
</gene>
<feature type="domain" description="Fe/B12 periplasmic-binding" evidence="2">
    <location>
        <begin position="41"/>
        <end position="279"/>
    </location>
</feature>
<dbReference type="InterPro" id="IPR002491">
    <property type="entry name" value="ABC_transptr_periplasmic_BD"/>
</dbReference>
<dbReference type="NCBIfam" id="NF038402">
    <property type="entry name" value="TroA_like"/>
    <property type="match status" value="1"/>
</dbReference>
<dbReference type="Gene3D" id="3.40.50.1980">
    <property type="entry name" value="Nitrogenase molybdenum iron protein domain"/>
    <property type="match status" value="2"/>
</dbReference>